<feature type="region of interest" description="Disordered" evidence="1">
    <location>
        <begin position="1"/>
        <end position="51"/>
    </location>
</feature>
<sequence length="340" mass="35752">MKSNFNRQSAVTPASSGGPAELRHQVAVRRNSSDKWQSGGTLMSGGGPGELRPQVAIWRNSGVRWRSGGTPTSGGSPAKLRRQVAVRRNSGGVEEESLPSSLLFFSSSPLLFLLRSPLMGNEGGNYNPAFKSNHLTTNGKTIGGLENANVVGVNCLVMPINKVLINGGNVVVSDIEVEVVGAIVGPVEEVGVDTFMEDILPSVSVVPMVDSCTNNESVLVVMGAEACMTNTFASPIASPISNSDFLEIMDCDASSPLDASDLGTIVNVLDVGDDLDQQEDDFLEYSLNFSVPLNNSEAGMNAVCNLKSKAGKGSKTVACGLLDRFRFVEVSSSGMSSRSS</sequence>
<proteinExistence type="predicted"/>
<dbReference type="Proteomes" id="UP001552299">
    <property type="component" value="Unassembled WGS sequence"/>
</dbReference>
<name>A0ABD0V5G3_DENTH</name>
<evidence type="ECO:0000256" key="1">
    <source>
        <dbReference type="SAM" id="MobiDB-lite"/>
    </source>
</evidence>
<feature type="region of interest" description="Disordered" evidence="1">
    <location>
        <begin position="63"/>
        <end position="82"/>
    </location>
</feature>
<keyword evidence="3" id="KW-1185">Reference proteome</keyword>
<reference evidence="2 3" key="1">
    <citation type="journal article" date="2024" name="Plant Biotechnol. J.">
        <title>Dendrobium thyrsiflorum genome and its molecular insights into genes involved in important horticultural traits.</title>
        <authorList>
            <person name="Chen B."/>
            <person name="Wang J.Y."/>
            <person name="Zheng P.J."/>
            <person name="Li K.L."/>
            <person name="Liang Y.M."/>
            <person name="Chen X.F."/>
            <person name="Zhang C."/>
            <person name="Zhao X."/>
            <person name="He X."/>
            <person name="Zhang G.Q."/>
            <person name="Liu Z.J."/>
            <person name="Xu Q."/>
        </authorList>
    </citation>
    <scope>NUCLEOTIDE SEQUENCE [LARGE SCALE GENOMIC DNA]</scope>
    <source>
        <strain evidence="2">GZMU011</strain>
    </source>
</reference>
<protein>
    <submittedName>
        <fullName evidence="2">Uncharacterized protein</fullName>
    </submittedName>
</protein>
<organism evidence="2 3">
    <name type="scientific">Dendrobium thyrsiflorum</name>
    <name type="common">Pinecone-like raceme dendrobium</name>
    <name type="synonym">Orchid</name>
    <dbReference type="NCBI Taxonomy" id="117978"/>
    <lineage>
        <taxon>Eukaryota</taxon>
        <taxon>Viridiplantae</taxon>
        <taxon>Streptophyta</taxon>
        <taxon>Embryophyta</taxon>
        <taxon>Tracheophyta</taxon>
        <taxon>Spermatophyta</taxon>
        <taxon>Magnoliopsida</taxon>
        <taxon>Liliopsida</taxon>
        <taxon>Asparagales</taxon>
        <taxon>Orchidaceae</taxon>
        <taxon>Epidendroideae</taxon>
        <taxon>Malaxideae</taxon>
        <taxon>Dendrobiinae</taxon>
        <taxon>Dendrobium</taxon>
    </lineage>
</organism>
<dbReference type="AlphaFoldDB" id="A0ABD0V5G3"/>
<comment type="caution">
    <text evidence="2">The sequence shown here is derived from an EMBL/GenBank/DDBJ whole genome shotgun (WGS) entry which is preliminary data.</text>
</comment>
<feature type="compositionally biased region" description="Polar residues" evidence="1">
    <location>
        <begin position="1"/>
        <end position="15"/>
    </location>
</feature>
<feature type="compositionally biased region" description="Low complexity" evidence="1">
    <location>
        <begin position="67"/>
        <end position="77"/>
    </location>
</feature>
<gene>
    <name evidence="2" type="ORF">M5K25_009286</name>
</gene>
<dbReference type="EMBL" id="JANQDX010000008">
    <property type="protein sequence ID" value="KAL0920169.1"/>
    <property type="molecule type" value="Genomic_DNA"/>
</dbReference>
<accession>A0ABD0V5G3</accession>
<evidence type="ECO:0000313" key="2">
    <source>
        <dbReference type="EMBL" id="KAL0920169.1"/>
    </source>
</evidence>
<evidence type="ECO:0000313" key="3">
    <source>
        <dbReference type="Proteomes" id="UP001552299"/>
    </source>
</evidence>